<dbReference type="PRINTS" id="PR00990">
    <property type="entry name" value="RIBOKINASE"/>
</dbReference>
<dbReference type="GeneID" id="64819402"/>
<dbReference type="Pfam" id="PF00294">
    <property type="entry name" value="PfkB"/>
    <property type="match status" value="1"/>
</dbReference>
<evidence type="ECO:0000256" key="1">
    <source>
        <dbReference type="ARBA" id="ARBA00010688"/>
    </source>
</evidence>
<name>A0A8T8K224_9EURY</name>
<keyword evidence="3 5" id="KW-0418">Kinase</keyword>
<keyword evidence="2" id="KW-0808">Transferase</keyword>
<dbReference type="InterPro" id="IPR002139">
    <property type="entry name" value="Ribo/fructo_kinase"/>
</dbReference>
<reference evidence="5" key="1">
    <citation type="submission" date="2020-07" db="EMBL/GenBank/DDBJ databases">
        <title>Methanobacterium. sp. MethCan genome.</title>
        <authorList>
            <person name="Postec A."/>
            <person name="Quemeneur M."/>
        </authorList>
    </citation>
    <scope>NUCLEOTIDE SEQUENCE</scope>
    <source>
        <strain evidence="5">MethCAN</strain>
    </source>
</reference>
<dbReference type="KEGG" id="meme:HYG87_01520"/>
<evidence type="ECO:0000313" key="5">
    <source>
        <dbReference type="EMBL" id="QUH22536.1"/>
    </source>
</evidence>
<feature type="domain" description="Carbohydrate kinase PfkB" evidence="4">
    <location>
        <begin position="12"/>
        <end position="302"/>
    </location>
</feature>
<comment type="similarity">
    <text evidence="1">Belongs to the carbohydrate kinase PfkB family.</text>
</comment>
<dbReference type="PANTHER" id="PTHR10584">
    <property type="entry name" value="SUGAR KINASE"/>
    <property type="match status" value="1"/>
</dbReference>
<evidence type="ECO:0000256" key="3">
    <source>
        <dbReference type="ARBA" id="ARBA00022777"/>
    </source>
</evidence>
<dbReference type="CDD" id="cd01942">
    <property type="entry name" value="ribokinase_group_A"/>
    <property type="match status" value="1"/>
</dbReference>
<dbReference type="SUPFAM" id="SSF53613">
    <property type="entry name" value="Ribokinase-like"/>
    <property type="match status" value="1"/>
</dbReference>
<dbReference type="GO" id="GO:0016301">
    <property type="term" value="F:kinase activity"/>
    <property type="evidence" value="ECO:0007669"/>
    <property type="project" value="UniProtKB-KW"/>
</dbReference>
<dbReference type="OrthoDB" id="26949at2157"/>
<dbReference type="AlphaFoldDB" id="A0A8T8K224"/>
<dbReference type="RefSeq" id="WP_211533480.1">
    <property type="nucleotide sequence ID" value="NZ_CP058560.1"/>
</dbReference>
<dbReference type="GO" id="GO:0006796">
    <property type="term" value="P:phosphate-containing compound metabolic process"/>
    <property type="evidence" value="ECO:0007669"/>
    <property type="project" value="UniProtKB-ARBA"/>
</dbReference>
<evidence type="ECO:0000313" key="6">
    <source>
        <dbReference type="Proteomes" id="UP000681041"/>
    </source>
</evidence>
<evidence type="ECO:0000259" key="4">
    <source>
        <dbReference type="Pfam" id="PF00294"/>
    </source>
</evidence>
<proteinExistence type="inferred from homology"/>
<organism evidence="5 6">
    <name type="scientific">Methanobacterium alkalithermotolerans</name>
    <dbReference type="NCBI Taxonomy" id="2731220"/>
    <lineage>
        <taxon>Archaea</taxon>
        <taxon>Methanobacteriati</taxon>
        <taxon>Methanobacteriota</taxon>
        <taxon>Methanomada group</taxon>
        <taxon>Methanobacteria</taxon>
        <taxon>Methanobacteriales</taxon>
        <taxon>Methanobacteriaceae</taxon>
        <taxon>Methanobacterium</taxon>
    </lineage>
</organism>
<sequence>MKSKNFKTGKPQVVGFGALNMDLLHQVDYLAGADEETFIKNVTTSCGGSAANTIIGLSKLGLKTGYIGKVARDDPGKILKSNLIKENVDTSHLLLSSHGRSGRVMGFIDLKGQRALYVDPGVNDDILIRDIDLEYVNQSQVLHLTSFVGDSFKTQLKLVGELEDDLILSFDPGRIYVEKGLKKLKKIIERTDILLINEIELQVLTGSSSYQESAVELQKEGLEIVVVKRGAEGVYATNGEDEVDLPPFQVECRDSTGAGDAFNTGFLYAHLNHFSLKESCRSGNLIASRCIQSEGATSGLPDNSIFENF</sequence>
<dbReference type="InterPro" id="IPR029056">
    <property type="entry name" value="Ribokinase-like"/>
</dbReference>
<dbReference type="EMBL" id="CP058560">
    <property type="protein sequence ID" value="QUH22536.1"/>
    <property type="molecule type" value="Genomic_DNA"/>
</dbReference>
<dbReference type="PANTHER" id="PTHR10584:SF166">
    <property type="entry name" value="RIBOKINASE"/>
    <property type="match status" value="1"/>
</dbReference>
<evidence type="ECO:0000256" key="2">
    <source>
        <dbReference type="ARBA" id="ARBA00022679"/>
    </source>
</evidence>
<accession>A0A8T8K224</accession>
<dbReference type="InterPro" id="IPR011611">
    <property type="entry name" value="PfkB_dom"/>
</dbReference>
<keyword evidence="6" id="KW-1185">Reference proteome</keyword>
<dbReference type="Proteomes" id="UP000681041">
    <property type="component" value="Chromosome"/>
</dbReference>
<dbReference type="Gene3D" id="3.40.1190.20">
    <property type="match status" value="1"/>
</dbReference>
<protein>
    <submittedName>
        <fullName evidence="5">Carbohydrate kinase family protein</fullName>
    </submittedName>
</protein>
<gene>
    <name evidence="5" type="ORF">HYG87_01520</name>
</gene>